<comment type="caution">
    <text evidence="1">The sequence shown here is derived from an EMBL/GenBank/DDBJ whole genome shotgun (WGS) entry which is preliminary data.</text>
</comment>
<reference evidence="1 2" key="1">
    <citation type="journal article" date="2015" name="Microbiome">
        <title>Genomic resolution of linkages in carbon, nitrogen, and sulfur cycling among widespread estuary sediment bacteria.</title>
        <authorList>
            <person name="Baker B.J."/>
            <person name="Lazar C.S."/>
            <person name="Teske A.P."/>
            <person name="Dick G.J."/>
        </authorList>
    </citation>
    <scope>NUCLEOTIDE SEQUENCE [LARGE SCALE GENOMIC DNA]</scope>
    <source>
        <strain evidence="1">SM23_60</strain>
    </source>
</reference>
<organism evidence="1 2">
    <name type="scientific">candidate division WOR_3 bacterium SM23_60</name>
    <dbReference type="NCBI Taxonomy" id="1703780"/>
    <lineage>
        <taxon>Bacteria</taxon>
        <taxon>Bacteria division WOR-3</taxon>
    </lineage>
</organism>
<dbReference type="AlphaFoldDB" id="A0A0S8GIJ9"/>
<protein>
    <recommendedName>
        <fullName evidence="3">DUF4440 domain-containing protein</fullName>
    </recommendedName>
</protein>
<dbReference type="EMBL" id="LJUO01000021">
    <property type="protein sequence ID" value="KPK72855.1"/>
    <property type="molecule type" value="Genomic_DNA"/>
</dbReference>
<proteinExistence type="predicted"/>
<dbReference type="Gene3D" id="3.10.450.50">
    <property type="match status" value="1"/>
</dbReference>
<evidence type="ECO:0008006" key="3">
    <source>
        <dbReference type="Google" id="ProtNLM"/>
    </source>
</evidence>
<dbReference type="Proteomes" id="UP000051096">
    <property type="component" value="Unassembled WGS sequence"/>
</dbReference>
<dbReference type="InterPro" id="IPR032710">
    <property type="entry name" value="NTF2-like_dom_sf"/>
</dbReference>
<sequence>MKKTIEQIEEIINRETEAWDTQNVHLLLTVFHKDMVWPWPAKSTDHDPGKWKMVLGRFNYQRWRMFYKDFFAKYKLVHNKREIKKVVISEQKDGAFAVVDIDTLWVDKKTGEKNHWKGRTCKVYSKVGDEWKMTMHTGLLEY</sequence>
<gene>
    <name evidence="1" type="ORF">AMJ87_03610</name>
</gene>
<name>A0A0S8GIJ9_UNCW3</name>
<accession>A0A0S8GIJ9</accession>
<evidence type="ECO:0000313" key="2">
    <source>
        <dbReference type="Proteomes" id="UP000051096"/>
    </source>
</evidence>
<dbReference type="SUPFAM" id="SSF54427">
    <property type="entry name" value="NTF2-like"/>
    <property type="match status" value="1"/>
</dbReference>
<evidence type="ECO:0000313" key="1">
    <source>
        <dbReference type="EMBL" id="KPK72855.1"/>
    </source>
</evidence>